<dbReference type="AlphaFoldDB" id="E0VT11"/>
<dbReference type="EnsemblMetazoa" id="PHUM425130-RA">
    <property type="protein sequence ID" value="PHUM425130-PA"/>
    <property type="gene ID" value="PHUM425130"/>
</dbReference>
<name>E0VT11_PEDHC</name>
<dbReference type="EMBL" id="AAZO01005195">
    <property type="status" value="NOT_ANNOTATED_CDS"/>
    <property type="molecule type" value="Genomic_DNA"/>
</dbReference>
<dbReference type="HOGENOM" id="CLU_2486043_0_0_1"/>
<evidence type="ECO:0000313" key="4">
    <source>
        <dbReference type="Proteomes" id="UP000009046"/>
    </source>
</evidence>
<dbReference type="InParanoid" id="E0VT11"/>
<reference evidence="3" key="3">
    <citation type="submission" date="2020-05" db="UniProtKB">
        <authorList>
            <consortium name="EnsemblMetazoa"/>
        </authorList>
    </citation>
    <scope>IDENTIFICATION</scope>
    <source>
        <strain evidence="3">USDA</strain>
    </source>
</reference>
<evidence type="ECO:0000256" key="1">
    <source>
        <dbReference type="SAM" id="MobiDB-lite"/>
    </source>
</evidence>
<evidence type="ECO:0000313" key="2">
    <source>
        <dbReference type="EMBL" id="EEB16517.1"/>
    </source>
</evidence>
<dbReference type="GeneID" id="8229944"/>
<dbReference type="RefSeq" id="XP_002429255.1">
    <property type="nucleotide sequence ID" value="XM_002429210.1"/>
</dbReference>
<organism>
    <name type="scientific">Pediculus humanus subsp. corporis</name>
    <name type="common">Body louse</name>
    <dbReference type="NCBI Taxonomy" id="121224"/>
    <lineage>
        <taxon>Eukaryota</taxon>
        <taxon>Metazoa</taxon>
        <taxon>Ecdysozoa</taxon>
        <taxon>Arthropoda</taxon>
        <taxon>Hexapoda</taxon>
        <taxon>Insecta</taxon>
        <taxon>Pterygota</taxon>
        <taxon>Neoptera</taxon>
        <taxon>Paraneoptera</taxon>
        <taxon>Psocodea</taxon>
        <taxon>Troctomorpha</taxon>
        <taxon>Phthiraptera</taxon>
        <taxon>Anoplura</taxon>
        <taxon>Pediculidae</taxon>
        <taxon>Pediculus</taxon>
    </lineage>
</organism>
<proteinExistence type="predicted"/>
<sequence length="87" mass="10024">MSECFDHFSSFQLSFKDVKVKLKEEMYSPDKMMNGKPIHPPITASGGCFSGRYSPTYRSPDPMRRCMPNPSQQPKNWKTKNCLSIMI</sequence>
<dbReference type="CTD" id="8229944"/>
<feature type="compositionally biased region" description="Polar residues" evidence="1">
    <location>
        <begin position="69"/>
        <end position="78"/>
    </location>
</feature>
<dbReference type="EMBL" id="DS235759">
    <property type="protein sequence ID" value="EEB16517.1"/>
    <property type="molecule type" value="Genomic_DNA"/>
</dbReference>
<feature type="region of interest" description="Disordered" evidence="1">
    <location>
        <begin position="59"/>
        <end position="78"/>
    </location>
</feature>
<dbReference type="Proteomes" id="UP000009046">
    <property type="component" value="Unassembled WGS sequence"/>
</dbReference>
<reference evidence="2" key="2">
    <citation type="submission" date="2007-04" db="EMBL/GenBank/DDBJ databases">
        <title>The genome of the human body louse.</title>
        <authorList>
            <consortium name="The Human Body Louse Genome Consortium"/>
            <person name="Kirkness E."/>
            <person name="Walenz B."/>
            <person name="Hass B."/>
            <person name="Bruggner R."/>
            <person name="Strausberg R."/>
        </authorList>
    </citation>
    <scope>NUCLEOTIDE SEQUENCE</scope>
    <source>
        <strain evidence="2">USDA</strain>
    </source>
</reference>
<protein>
    <submittedName>
        <fullName evidence="2 3">Uncharacterized protein</fullName>
    </submittedName>
</protein>
<accession>E0VT11</accession>
<dbReference type="OrthoDB" id="6358449at2759"/>
<reference evidence="2" key="1">
    <citation type="submission" date="2007-04" db="EMBL/GenBank/DDBJ databases">
        <title>Annotation of Pediculus humanus corporis strain USDA.</title>
        <authorList>
            <person name="Kirkness E."/>
            <person name="Hannick L."/>
            <person name="Hass B."/>
            <person name="Bruggner R."/>
            <person name="Lawson D."/>
            <person name="Bidwell S."/>
            <person name="Joardar V."/>
            <person name="Caler E."/>
            <person name="Walenz B."/>
            <person name="Inman J."/>
            <person name="Schobel S."/>
            <person name="Galinsky K."/>
            <person name="Amedeo P."/>
            <person name="Strausberg R."/>
        </authorList>
    </citation>
    <scope>NUCLEOTIDE SEQUENCE</scope>
    <source>
        <strain evidence="2">USDA</strain>
    </source>
</reference>
<keyword evidence="4" id="KW-1185">Reference proteome</keyword>
<gene>
    <name evidence="3" type="primary">8229944</name>
    <name evidence="2" type="ORF">Phum_PHUM425130</name>
</gene>
<dbReference type="KEGG" id="phu:Phum_PHUM425130"/>
<evidence type="ECO:0000313" key="3">
    <source>
        <dbReference type="EnsemblMetazoa" id="PHUM425130-PA"/>
    </source>
</evidence>
<dbReference type="VEuPathDB" id="VectorBase:PHUM425130"/>